<dbReference type="Pfam" id="PF22483">
    <property type="entry name" value="Mu-transpos_C_2"/>
    <property type="match status" value="1"/>
</dbReference>
<reference evidence="3" key="1">
    <citation type="journal article" date="2023" name="Plants (Basel)">
        <title>Genomic Analysis of Leptolyngbya boryana CZ1 Reveals Efficient Carbon Fixation Modules.</title>
        <authorList>
            <person name="Bai X."/>
            <person name="Wang H."/>
            <person name="Cheng W."/>
            <person name="Wang J."/>
            <person name="Ma M."/>
            <person name="Hu H."/>
            <person name="Song Z."/>
            <person name="Ma H."/>
            <person name="Fan Y."/>
            <person name="Du C."/>
            <person name="Xu J."/>
        </authorList>
    </citation>
    <scope>NUCLEOTIDE SEQUENCE</scope>
    <source>
        <strain evidence="3">CZ1</strain>
    </source>
</reference>
<dbReference type="GO" id="GO:0003676">
    <property type="term" value="F:nucleic acid binding"/>
    <property type="evidence" value="ECO:0007669"/>
    <property type="project" value="InterPro"/>
</dbReference>
<dbReference type="InterPro" id="IPR054353">
    <property type="entry name" value="IstA-like_C"/>
</dbReference>
<dbReference type="PROSITE" id="PS50994">
    <property type="entry name" value="INTEGRASE"/>
    <property type="match status" value="1"/>
</dbReference>
<dbReference type="InterPro" id="IPR012337">
    <property type="entry name" value="RNaseH-like_sf"/>
</dbReference>
<evidence type="ECO:0000259" key="2">
    <source>
        <dbReference type="PROSITE" id="PS50994"/>
    </source>
</evidence>
<name>A0AA96WY42_LEPBY</name>
<comment type="similarity">
    <text evidence="1">Belongs to the transposase IS21/IS408/IS1162 family.</text>
</comment>
<gene>
    <name evidence="3" type="primary">istA</name>
    <name evidence="3" type="ORF">Q2T42_06510</name>
</gene>
<evidence type="ECO:0000256" key="1">
    <source>
        <dbReference type="ARBA" id="ARBA00009277"/>
    </source>
</evidence>
<dbReference type="GO" id="GO:0015074">
    <property type="term" value="P:DNA integration"/>
    <property type="evidence" value="ECO:0007669"/>
    <property type="project" value="InterPro"/>
</dbReference>
<dbReference type="PANTHER" id="PTHR35004:SF8">
    <property type="entry name" value="TRANSPOSASE RV3428C-RELATED"/>
    <property type="match status" value="1"/>
</dbReference>
<dbReference type="AlphaFoldDB" id="A0AA96WY42"/>
<reference evidence="3" key="2">
    <citation type="submission" date="2023-07" db="EMBL/GenBank/DDBJ databases">
        <authorList>
            <person name="Bai X.-H."/>
            <person name="Wang H.-H."/>
            <person name="Wang J."/>
            <person name="Ma M.-Y."/>
            <person name="Hu H.-H."/>
            <person name="Song Z.-L."/>
            <person name="Ma H.-G."/>
            <person name="Fan Y."/>
            <person name="Du C.-Y."/>
            <person name="Xu J.-C."/>
        </authorList>
    </citation>
    <scope>NUCLEOTIDE SEQUENCE</scope>
    <source>
        <strain evidence="3">CZ1</strain>
    </source>
</reference>
<dbReference type="EMBL" id="CP130144">
    <property type="protein sequence ID" value="WNZ47481.1"/>
    <property type="molecule type" value="Genomic_DNA"/>
</dbReference>
<dbReference type="InterPro" id="IPR001584">
    <property type="entry name" value="Integrase_cat-core"/>
</dbReference>
<organism evidence="3">
    <name type="scientific">Leptolyngbya boryana CZ1</name>
    <dbReference type="NCBI Taxonomy" id="3060204"/>
    <lineage>
        <taxon>Bacteria</taxon>
        <taxon>Bacillati</taxon>
        <taxon>Cyanobacteriota</taxon>
        <taxon>Cyanophyceae</taxon>
        <taxon>Leptolyngbyales</taxon>
        <taxon>Leptolyngbyaceae</taxon>
        <taxon>Leptolyngbya group</taxon>
        <taxon>Leptolyngbya</taxon>
    </lineage>
</organism>
<feature type="domain" description="Integrase catalytic" evidence="2">
    <location>
        <begin position="138"/>
        <end position="321"/>
    </location>
</feature>
<dbReference type="NCBIfam" id="NF033546">
    <property type="entry name" value="transpos_IS21"/>
    <property type="match status" value="1"/>
</dbReference>
<evidence type="ECO:0000313" key="3">
    <source>
        <dbReference type="EMBL" id="WNZ47481.1"/>
    </source>
</evidence>
<dbReference type="SUPFAM" id="SSF53098">
    <property type="entry name" value="Ribonuclease H-like"/>
    <property type="match status" value="1"/>
</dbReference>
<dbReference type="Gene3D" id="3.30.420.10">
    <property type="entry name" value="Ribonuclease H-like superfamily/Ribonuclease H"/>
    <property type="match status" value="1"/>
</dbReference>
<dbReference type="InterPro" id="IPR036397">
    <property type="entry name" value="RNaseH_sf"/>
</dbReference>
<proteinExistence type="inferred from homology"/>
<sequence>MSKRTGQGAGLSMDKFREIMRLHELGHSQCSIAQSCAVARSTVQDYIRRATAKGLSYEQIQQLSDSEAKTQLGKGKRAVKEKLETIDFTTLEIELQRKGVTLALLWQEGIDKQQWDCSYGTFCRRYNKWKVRHQLTMRQVYKAGEKLFVDYCGPTVEVMHPETQTVTKAQIFVACFGASNYTYAEATPSQELPHWIGAHQRALQFFGGVPECIVPDNLKSGVTDPCRYEPGINRSYEEFARHFNVVILPARPNKPKDKAKVEKAVQEVERQILAPLRHERFTNFTDLNAAILVRLQHLNDRVMSGYGVSRQVLFEQVDKPALKALPSQTFTFARWKTAKVNLDYHLEVEKHYYSVPYWYVQREVQVKIAEHLIEVFHDHQRIAVHERSRVQYRHSTVAEHMPPEHWAYKRQSKERFLAWADQIGSHTRAQVEAIFNTKAHEEQAFRSIRGMQRLATTHGTERLEAACRRANAFGMVGLRRLRSILATRLDTASVESEPVVTPVIEHTNLRGSVLSLTST</sequence>
<dbReference type="PANTHER" id="PTHR35004">
    <property type="entry name" value="TRANSPOSASE RV3428C-RELATED"/>
    <property type="match status" value="1"/>
</dbReference>
<protein>
    <submittedName>
        <fullName evidence="3">IS21 family transposase</fullName>
    </submittedName>
</protein>
<accession>A0AA96WY42</accession>
<dbReference type="RefSeq" id="WP_316428139.1">
    <property type="nucleotide sequence ID" value="NZ_CP130144.1"/>
</dbReference>